<keyword evidence="1" id="KW-0973">c-di-GMP</keyword>
<dbReference type="KEGG" id="cmav:ABHF33_08660"/>
<keyword evidence="3" id="KW-0975">Bacterial flagellum</keyword>
<evidence type="ECO:0000256" key="1">
    <source>
        <dbReference type="ARBA" id="ARBA00022636"/>
    </source>
</evidence>
<proteinExistence type="predicted"/>
<keyword evidence="6" id="KW-0969">Cilium</keyword>
<sequence>MTNSALQPVRKQDLQIGVPLSYPIYDGQHQLLLREGQIIQNEKQLAQICEQGLFRNPLWQAATRKPRPAPSLNPSSIIPQDVIEAPAKPVRSARHLAQVKLQPNATLHVQSLGDPLKPKASVKLIGWLEKSGVLISTLNAQGAILPFREGESLKVKAIAGKDVVSFQGLVEKVCFTPFPYLHLSWPDKLEIHQLRNSFRVNSNLIVSISAEGLKQTPAKITNLSATGAMLEGAKLKLEAEQQLNIAMRLPAAGEDHTMIISGKVRNCHIDPPAITAQYGVEFDPLEPSARLVIEHYIFNCLLEE</sequence>
<feature type="domain" description="PilZ" evidence="4">
    <location>
        <begin position="193"/>
        <end position="298"/>
    </location>
</feature>
<evidence type="ECO:0000259" key="4">
    <source>
        <dbReference type="Pfam" id="PF07238"/>
    </source>
</evidence>
<accession>A0AAU7F6C7</accession>
<dbReference type="Pfam" id="PF07238">
    <property type="entry name" value="PilZ"/>
    <property type="match status" value="1"/>
</dbReference>
<evidence type="ECO:0000313" key="6">
    <source>
        <dbReference type="EMBL" id="XBL99159.1"/>
    </source>
</evidence>
<organism evidence="6">
    <name type="scientific">Chitinibacter mangrovi</name>
    <dbReference type="NCBI Taxonomy" id="3153927"/>
    <lineage>
        <taxon>Bacteria</taxon>
        <taxon>Pseudomonadati</taxon>
        <taxon>Pseudomonadota</taxon>
        <taxon>Betaproteobacteria</taxon>
        <taxon>Neisseriales</taxon>
        <taxon>Chitinibacteraceae</taxon>
        <taxon>Chitinibacter</taxon>
    </lineage>
</organism>
<evidence type="ECO:0000259" key="5">
    <source>
        <dbReference type="Pfam" id="PF12945"/>
    </source>
</evidence>
<gene>
    <name evidence="6" type="ORF">ABHF33_08660</name>
</gene>
<feature type="domain" description="Type III secretion system flagellar brake protein YcgR PilZN" evidence="5">
    <location>
        <begin position="102"/>
        <end position="186"/>
    </location>
</feature>
<dbReference type="SUPFAM" id="SSF141371">
    <property type="entry name" value="PilZ domain-like"/>
    <property type="match status" value="2"/>
</dbReference>
<dbReference type="Gene3D" id="2.40.10.220">
    <property type="entry name" value="predicted glycosyltransferase like domains"/>
    <property type="match status" value="1"/>
</dbReference>
<dbReference type="EMBL" id="CP157355">
    <property type="protein sequence ID" value="XBL99159.1"/>
    <property type="molecule type" value="Genomic_DNA"/>
</dbReference>
<dbReference type="InterPro" id="IPR009875">
    <property type="entry name" value="PilZ_domain"/>
</dbReference>
<dbReference type="GO" id="GO:0035438">
    <property type="term" value="F:cyclic-di-GMP binding"/>
    <property type="evidence" value="ECO:0007669"/>
    <property type="project" value="InterPro"/>
</dbReference>
<reference evidence="6" key="1">
    <citation type="submission" date="2024-05" db="EMBL/GenBank/DDBJ databases">
        <authorList>
            <person name="Yang L."/>
            <person name="Pan L."/>
        </authorList>
    </citation>
    <scope>NUCLEOTIDE SEQUENCE</scope>
    <source>
        <strain evidence="6">FCG-7</strain>
    </source>
</reference>
<dbReference type="Pfam" id="PF12945">
    <property type="entry name" value="PilZNR"/>
    <property type="match status" value="1"/>
</dbReference>
<evidence type="ECO:0000256" key="2">
    <source>
        <dbReference type="ARBA" id="ARBA00022741"/>
    </source>
</evidence>
<protein>
    <submittedName>
        <fullName evidence="6">Flagellar brake protein</fullName>
    </submittedName>
</protein>
<keyword evidence="6" id="KW-0282">Flagellum</keyword>
<dbReference type="InterPro" id="IPR012349">
    <property type="entry name" value="Split_barrel_FMN-bd"/>
</dbReference>
<dbReference type="RefSeq" id="WP_348943596.1">
    <property type="nucleotide sequence ID" value="NZ_CP157355.1"/>
</dbReference>
<dbReference type="AlphaFoldDB" id="A0AAU7F6C7"/>
<name>A0AAU7F6C7_9NEIS</name>
<keyword evidence="6" id="KW-0966">Cell projection</keyword>
<dbReference type="InterPro" id="IPR009926">
    <property type="entry name" value="T3SS_YcgR_PilZN"/>
</dbReference>
<evidence type="ECO:0000256" key="3">
    <source>
        <dbReference type="ARBA" id="ARBA00023143"/>
    </source>
</evidence>
<dbReference type="Gene3D" id="2.30.110.10">
    <property type="entry name" value="Electron Transport, Fmn-binding Protein, Chain A"/>
    <property type="match status" value="1"/>
</dbReference>
<keyword evidence="2" id="KW-0547">Nucleotide-binding</keyword>